<dbReference type="Pfam" id="PF00694">
    <property type="entry name" value="Aconitase_C"/>
    <property type="match status" value="1"/>
</dbReference>
<dbReference type="InterPro" id="IPR044137">
    <property type="entry name" value="AcnA_IRP_Swivel"/>
</dbReference>
<dbReference type="SUPFAM" id="SSF53732">
    <property type="entry name" value="Aconitase iron-sulfur domain"/>
    <property type="match status" value="1"/>
</dbReference>
<dbReference type="NCBIfam" id="TIGR01341">
    <property type="entry name" value="aconitase_1"/>
    <property type="match status" value="1"/>
</dbReference>
<accession>C7N4Q9</accession>
<dbReference type="NCBIfam" id="NF006757">
    <property type="entry name" value="PRK09277.1"/>
    <property type="match status" value="1"/>
</dbReference>
<keyword evidence="5 7" id="KW-0411">Iron-sulfur</keyword>
<keyword evidence="7" id="KW-0004">4Fe-4S</keyword>
<feature type="domain" description="Aconitase A/isopropylmalate dehydratase small subunit swivel" evidence="9">
    <location>
        <begin position="675"/>
        <end position="802"/>
    </location>
</feature>
<dbReference type="Proteomes" id="UP000002026">
    <property type="component" value="Chromosome"/>
</dbReference>
<dbReference type="GO" id="GO:0003994">
    <property type="term" value="F:aconitate hydratase activity"/>
    <property type="evidence" value="ECO:0007669"/>
    <property type="project" value="UniProtKB-EC"/>
</dbReference>
<dbReference type="eggNOG" id="COG1048">
    <property type="taxonomic scope" value="Bacteria"/>
</dbReference>
<dbReference type="RefSeq" id="WP_012797998.1">
    <property type="nucleotide sequence ID" value="NC_013165.1"/>
</dbReference>
<feature type="domain" description="Aconitase/3-isopropylmalate dehydratase large subunit alpha/beta/alpha" evidence="8">
    <location>
        <begin position="65"/>
        <end position="546"/>
    </location>
</feature>
<dbReference type="Pfam" id="PF00330">
    <property type="entry name" value="Aconitase"/>
    <property type="match status" value="1"/>
</dbReference>
<comment type="function">
    <text evidence="7">Catalyzes the isomerization of citrate to isocitrate via cis-aconitate.</text>
</comment>
<gene>
    <name evidence="10" type="ordered locus">Shel_08420</name>
</gene>
<comment type="cofactor">
    <cofactor evidence="1">
        <name>[4Fe-4S] cluster</name>
        <dbReference type="ChEBI" id="CHEBI:49883"/>
    </cofactor>
</comment>
<protein>
    <recommendedName>
        <fullName evidence="7">Aconitate hydratase</fullName>
        <shortName evidence="7">Aconitase</shortName>
        <ecNumber evidence="7">4.2.1.3</ecNumber>
    </recommendedName>
</protein>
<dbReference type="EMBL" id="CP001684">
    <property type="protein sequence ID" value="ACV21894.1"/>
    <property type="molecule type" value="Genomic_DNA"/>
</dbReference>
<keyword evidence="3" id="KW-0479">Metal-binding</keyword>
<dbReference type="InterPro" id="IPR000573">
    <property type="entry name" value="AconitaseA/IPMdHydase_ssu_swvl"/>
</dbReference>
<organism evidence="10 11">
    <name type="scientific">Slackia heliotrinireducens (strain ATCC 29202 / DSM 20476 / NCTC 11029 / RHS 1)</name>
    <name type="common">Peptococcus heliotrinreducens</name>
    <dbReference type="NCBI Taxonomy" id="471855"/>
    <lineage>
        <taxon>Bacteria</taxon>
        <taxon>Bacillati</taxon>
        <taxon>Actinomycetota</taxon>
        <taxon>Coriobacteriia</taxon>
        <taxon>Eggerthellales</taxon>
        <taxon>Eggerthellaceae</taxon>
        <taxon>Slackia</taxon>
    </lineage>
</organism>
<dbReference type="PANTHER" id="PTHR11670">
    <property type="entry name" value="ACONITASE/IRON-RESPONSIVE ELEMENT FAMILY MEMBER"/>
    <property type="match status" value="1"/>
</dbReference>
<dbReference type="PRINTS" id="PR00415">
    <property type="entry name" value="ACONITASE"/>
</dbReference>
<dbReference type="CDD" id="cd01580">
    <property type="entry name" value="AcnA_IRP_Swivel"/>
    <property type="match status" value="1"/>
</dbReference>
<reference evidence="10 11" key="1">
    <citation type="journal article" date="2009" name="Stand. Genomic Sci.">
        <title>Complete genome sequence of Slackia heliotrinireducens type strain (RHS 1).</title>
        <authorList>
            <person name="Pukall R."/>
            <person name="Lapidus A."/>
            <person name="Nolan M."/>
            <person name="Copeland A."/>
            <person name="Glavina Del Rio T."/>
            <person name="Lucas S."/>
            <person name="Chen F."/>
            <person name="Tice H."/>
            <person name="Cheng J.F."/>
            <person name="Chertkov O."/>
            <person name="Bruce D."/>
            <person name="Goodwin L."/>
            <person name="Kuske C."/>
            <person name="Brettin T."/>
            <person name="Detter J.C."/>
            <person name="Han C."/>
            <person name="Pitluck S."/>
            <person name="Pati A."/>
            <person name="Mavrommatis K."/>
            <person name="Ivanova N."/>
            <person name="Ovchinnikova G."/>
            <person name="Chen A."/>
            <person name="Palaniappan K."/>
            <person name="Schneider S."/>
            <person name="Rohde M."/>
            <person name="Chain P."/>
            <person name="D'haeseleer P."/>
            <person name="Goker M."/>
            <person name="Bristow J."/>
            <person name="Eisen J.A."/>
            <person name="Markowitz V."/>
            <person name="Kyrpides N.C."/>
            <person name="Klenk H.P."/>
            <person name="Hugenholtz P."/>
        </authorList>
    </citation>
    <scope>NUCLEOTIDE SEQUENCE [LARGE SCALE GENOMIC DNA]</scope>
    <source>
        <strain evidence="11">ATCC 29202 / DSM 20476 / NCTC 11029 / RHS 1</strain>
    </source>
</reference>
<evidence type="ECO:0000313" key="10">
    <source>
        <dbReference type="EMBL" id="ACV21894.1"/>
    </source>
</evidence>
<dbReference type="InterPro" id="IPR015928">
    <property type="entry name" value="Aconitase/3IPM_dehydase_swvl"/>
</dbReference>
<comment type="similarity">
    <text evidence="2 7">Belongs to the aconitase/IPM isomerase family.</text>
</comment>
<evidence type="ECO:0000256" key="2">
    <source>
        <dbReference type="ARBA" id="ARBA00007185"/>
    </source>
</evidence>
<evidence type="ECO:0000259" key="9">
    <source>
        <dbReference type="Pfam" id="PF00694"/>
    </source>
</evidence>
<dbReference type="Gene3D" id="3.30.499.10">
    <property type="entry name" value="Aconitase, domain 3"/>
    <property type="match status" value="2"/>
</dbReference>
<dbReference type="NCBIfam" id="NF009520">
    <property type="entry name" value="PRK12881.1"/>
    <property type="match status" value="1"/>
</dbReference>
<dbReference type="InterPro" id="IPR015931">
    <property type="entry name" value="Acnase/IPM_dHydase_lsu_aba_1/3"/>
</dbReference>
<name>C7N4Q9_SLAHD</name>
<dbReference type="EC" id="4.2.1.3" evidence="7"/>
<sequence>MSRTDTLKYAGKTCEIYPVGSVENAERMPYTLRILIENVLREADTSEDAMLYANRIVEAGLSGVQGGEIEYMPARVLLQDFTGVPVFVDLAAMRQSAADLGGDPNAINPQIPLDLVIDHSVIADSAGSEDSFRCNMAMEFKRNAERYRFLKWSQQSFENVRIVPPGVGICHQINVERFAQGVMTRQQDGGEVAYFDTVVGTDSHTTTANGIAVLSWGVGGIEAEAACLGQPITTLVPKVIGIHLTGKLSEGVSAMDVALTFAKILRAKGVVGCFVECFGDGVATLSATQRACIANMTPEYGSTCTFFPVDEQTLDYLRLTGRSDEQIELVEAYAKAQGLWSTDANRVYSDVIELDLGTVTRSLAGPSRPHDQIPFAGARDAFNQICEARNLDMGKTVTVDADGEQVELTHGAIAIAAVTSCTTATDPAMMVACGLIAKKAADCGLAAKPWVKRVLAPGSHATQMLLERAGLAEGLGALGFNLCGFGCMSCIGNSGPVWPYMHDIANDIELTSVLSGNRNFEGRISPDVSQNFLCAPAGVVAYALTGTMDFDFETQPLGTDAQGGEVYLRDIWPTDAEVQAVLDEYLTAELFEEAAEGLYEGTPAWQELDVEPSDLFAWDEDSTYVRRAPYFDGMTMGLDEAKAITGARVLVNVRDFITTDHISPAGSIAANSPAAAYLSERGIEPEMFNTYGSRRGNHEVMARGGFGNVKLRNLMAEGTSGGWTRDLTDGEVKSIYEAACNYMDAGIPTVVLAGKMYGSGSSRDWAAKAPLLLGVKAVFAESFERIHRSNLIGMGILPLQFIEGESVDSLGLTGEETFAIEFVDYGTGMPTLPEPRIVHVTAEKEDGSVVEFQATVRVDTPTEGAYMAHGGILQYVLRNLVAAE</sequence>
<dbReference type="InterPro" id="IPR001030">
    <property type="entry name" value="Acoase/IPM_deHydtase_lsu_aba"/>
</dbReference>
<evidence type="ECO:0000256" key="1">
    <source>
        <dbReference type="ARBA" id="ARBA00001966"/>
    </source>
</evidence>
<keyword evidence="11" id="KW-1185">Reference proteome</keyword>
<dbReference type="KEGG" id="shi:Shel_08420"/>
<evidence type="ECO:0000256" key="6">
    <source>
        <dbReference type="ARBA" id="ARBA00023239"/>
    </source>
</evidence>
<evidence type="ECO:0000256" key="4">
    <source>
        <dbReference type="ARBA" id="ARBA00023004"/>
    </source>
</evidence>
<dbReference type="SUPFAM" id="SSF52016">
    <property type="entry name" value="LeuD/IlvD-like"/>
    <property type="match status" value="1"/>
</dbReference>
<evidence type="ECO:0000256" key="3">
    <source>
        <dbReference type="ARBA" id="ARBA00022723"/>
    </source>
</evidence>
<proteinExistence type="inferred from homology"/>
<dbReference type="FunFam" id="3.20.19.10:FF:000001">
    <property type="entry name" value="Aconitate hydratase"/>
    <property type="match status" value="1"/>
</dbReference>
<evidence type="ECO:0000256" key="7">
    <source>
        <dbReference type="RuleBase" id="RU361275"/>
    </source>
</evidence>
<dbReference type="Gene3D" id="6.10.190.10">
    <property type="match status" value="1"/>
</dbReference>
<evidence type="ECO:0000313" key="11">
    <source>
        <dbReference type="Proteomes" id="UP000002026"/>
    </source>
</evidence>
<dbReference type="STRING" id="471855.Shel_08420"/>
<dbReference type="HOGENOM" id="CLU_013476_2_1_11"/>
<dbReference type="InterPro" id="IPR006249">
    <property type="entry name" value="Aconitase/IRP2"/>
</dbReference>
<evidence type="ECO:0000256" key="5">
    <source>
        <dbReference type="ARBA" id="ARBA00023014"/>
    </source>
</evidence>
<keyword evidence="4 7" id="KW-0408">Iron</keyword>
<dbReference type="InterPro" id="IPR036008">
    <property type="entry name" value="Aconitase_4Fe-4S_dom"/>
</dbReference>
<evidence type="ECO:0000259" key="8">
    <source>
        <dbReference type="Pfam" id="PF00330"/>
    </source>
</evidence>
<dbReference type="Gene3D" id="3.20.19.10">
    <property type="entry name" value="Aconitase, domain 4"/>
    <property type="match status" value="1"/>
</dbReference>
<dbReference type="GO" id="GO:0046872">
    <property type="term" value="F:metal ion binding"/>
    <property type="evidence" value="ECO:0007669"/>
    <property type="project" value="UniProtKB-KW"/>
</dbReference>
<dbReference type="GO" id="GO:0051539">
    <property type="term" value="F:4 iron, 4 sulfur cluster binding"/>
    <property type="evidence" value="ECO:0007669"/>
    <property type="project" value="UniProtKB-KW"/>
</dbReference>
<dbReference type="AlphaFoldDB" id="C7N4Q9"/>
<comment type="catalytic activity">
    <reaction evidence="7">
        <text>citrate = D-threo-isocitrate</text>
        <dbReference type="Rhea" id="RHEA:10336"/>
        <dbReference type="ChEBI" id="CHEBI:15562"/>
        <dbReference type="ChEBI" id="CHEBI:16947"/>
        <dbReference type="EC" id="4.2.1.3"/>
    </reaction>
</comment>
<keyword evidence="6 7" id="KW-0456">Lyase</keyword>